<reference evidence="2 3" key="1">
    <citation type="submission" date="2020-05" db="EMBL/GenBank/DDBJ databases">
        <title>Sulfurimonas marisnigri, sp. nov., and Sulfurimonas baltica, sp. nov., manganese oxide reducing chemolithoautotrophs of the class Epsilonproteobacteria isolated from the pelagic redoxclines of the Black and Baltic Seas and emended description of the genus Sulfurimonas.</title>
        <authorList>
            <person name="Henkel J.V."/>
            <person name="Laudan C."/>
            <person name="Werner J."/>
            <person name="Neu T."/>
            <person name="Plewe S."/>
            <person name="Sproer C."/>
            <person name="Bunk B."/>
            <person name="Schulz-Vogt H.N."/>
        </authorList>
    </citation>
    <scope>NUCLEOTIDE SEQUENCE [LARGE SCALE GENOMIC DNA]</scope>
    <source>
        <strain evidence="2 3">SoZ1</strain>
    </source>
</reference>
<gene>
    <name evidence="2" type="primary">pilO</name>
    <name evidence="2" type="ORF">HUE87_08500</name>
</gene>
<dbReference type="InterPro" id="IPR007445">
    <property type="entry name" value="PilO"/>
</dbReference>
<dbReference type="Proteomes" id="UP000593836">
    <property type="component" value="Chromosome"/>
</dbReference>
<protein>
    <submittedName>
        <fullName evidence="2">Type 4a pilus biogenesis protein PilO</fullName>
    </submittedName>
</protein>
<dbReference type="KEGG" id="smas:HUE87_08500"/>
<keyword evidence="3" id="KW-1185">Reference proteome</keyword>
<proteinExistence type="predicted"/>
<feature type="transmembrane region" description="Helical" evidence="1">
    <location>
        <begin position="27"/>
        <end position="45"/>
    </location>
</feature>
<evidence type="ECO:0000256" key="1">
    <source>
        <dbReference type="SAM" id="Phobius"/>
    </source>
</evidence>
<keyword evidence="1" id="KW-1133">Transmembrane helix</keyword>
<dbReference type="GO" id="GO:0043107">
    <property type="term" value="P:type IV pilus-dependent motility"/>
    <property type="evidence" value="ECO:0007669"/>
    <property type="project" value="InterPro"/>
</dbReference>
<accession>A0A7S7LYV8</accession>
<sequence length="211" mass="24536">MNFKLTVEDYLQKIDNFFKEKSKKDTYYVYIMVAGVVTALAYPFYDLSVDEFTNVKKKVTEITKKINADKAFLQVNPETKIVKLNQEIKRFETELQINRDNNEYIKSKIETISSLIYDERAWGEYLSSISTNAKKYKIKIINFTNKYATNNKSFGHILDINIQLQGNYSNTLKFINSLEKSELVVDAHDISMKAEDALNTKLDISVWGITY</sequence>
<keyword evidence="1" id="KW-0472">Membrane</keyword>
<dbReference type="GO" id="GO:0043683">
    <property type="term" value="P:type IV pilus assembly"/>
    <property type="evidence" value="ECO:0007669"/>
    <property type="project" value="InterPro"/>
</dbReference>
<keyword evidence="1" id="KW-0812">Transmembrane</keyword>
<organism evidence="2 3">
    <name type="scientific">Candidatus Sulfurimonas marisnigri</name>
    <dbReference type="NCBI Taxonomy" id="2740405"/>
    <lineage>
        <taxon>Bacteria</taxon>
        <taxon>Pseudomonadati</taxon>
        <taxon>Campylobacterota</taxon>
        <taxon>Epsilonproteobacteria</taxon>
        <taxon>Campylobacterales</taxon>
        <taxon>Sulfurimonadaceae</taxon>
        <taxon>Sulfurimonas</taxon>
    </lineage>
</organism>
<evidence type="ECO:0000313" key="2">
    <source>
        <dbReference type="EMBL" id="QOY53932.1"/>
    </source>
</evidence>
<evidence type="ECO:0000313" key="3">
    <source>
        <dbReference type="Proteomes" id="UP000593836"/>
    </source>
</evidence>
<dbReference type="Gene3D" id="3.30.70.60">
    <property type="match status" value="1"/>
</dbReference>
<dbReference type="AlphaFoldDB" id="A0A7S7LYV8"/>
<dbReference type="Pfam" id="PF04350">
    <property type="entry name" value="PilO"/>
    <property type="match status" value="1"/>
</dbReference>
<name>A0A7S7LYV8_9BACT</name>
<dbReference type="InterPro" id="IPR014717">
    <property type="entry name" value="Transl_elong_EF1B/ribsomal_bS6"/>
</dbReference>
<dbReference type="EMBL" id="CP054493">
    <property type="protein sequence ID" value="QOY53932.1"/>
    <property type="molecule type" value="Genomic_DNA"/>
</dbReference>
<dbReference type="RefSeq" id="WP_194365798.1">
    <property type="nucleotide sequence ID" value="NZ_CP054493.1"/>
</dbReference>